<dbReference type="Gene3D" id="3.40.50.12500">
    <property type="match status" value="1"/>
</dbReference>
<feature type="domain" description="GAF" evidence="1">
    <location>
        <begin position="243"/>
        <end position="369"/>
    </location>
</feature>
<gene>
    <name evidence="2" type="ORF">IDF66_13705</name>
</gene>
<sequence length="381" mass="40643">MTRIGMIVPSSNTSVEDTTARLLAGRDDVSFVSTRIRVQAISTDGAGAAFDVESMVAAARLLADAKVDVIVWNGTAGSWLGVEHDRTICAAITDHTGLPATTSTLAILQACHDFGVSALALGTPYTEDVVEQIVAEYRSNGIDVVSHSEWGLTDNFSFAAASDDEVADLLIGATEQGDPQAVALVCTNVDGTGVSRAVEQKVGVPVIDSIAATLWWALEMAGADARIRGWGIFLEQAAFRHRAKQIVTELRERTGCDRTTVRVDDAALGLHVDLCAAESCGAGIRSIQHDPSLDQRALETVRWLDETRRVLVQPAFVEPPFPPQALRDVYGVSAQVLGPVERDGEVAAWLSAHSLPERGWSDDDVAAMNDARAAMADLLGR</sequence>
<proteinExistence type="predicted"/>
<protein>
    <submittedName>
        <fullName evidence="2">Asp/Glu racemase</fullName>
    </submittedName>
</protein>
<dbReference type="PANTHER" id="PTHR40267:SF1">
    <property type="entry name" value="BLR3294 PROTEIN"/>
    <property type="match status" value="1"/>
</dbReference>
<dbReference type="SUPFAM" id="SSF55781">
    <property type="entry name" value="GAF domain-like"/>
    <property type="match status" value="1"/>
</dbReference>
<dbReference type="SUPFAM" id="SSF51569">
    <property type="entry name" value="Aldolase"/>
    <property type="match status" value="1"/>
</dbReference>
<name>A0ABR7WFS2_9ACTN</name>
<dbReference type="InterPro" id="IPR003018">
    <property type="entry name" value="GAF"/>
</dbReference>
<dbReference type="InterPro" id="IPR053714">
    <property type="entry name" value="Iso_Racemase_Enz_sf"/>
</dbReference>
<dbReference type="InterPro" id="IPR026286">
    <property type="entry name" value="MaiA/AMDase"/>
</dbReference>
<accession>A0ABR7WFS2</accession>
<dbReference type="Pfam" id="PF01590">
    <property type="entry name" value="GAF"/>
    <property type="match status" value="1"/>
</dbReference>
<dbReference type="EMBL" id="JACWMS010000002">
    <property type="protein sequence ID" value="MBD1320637.1"/>
    <property type="molecule type" value="Genomic_DNA"/>
</dbReference>
<dbReference type="RefSeq" id="WP_190267249.1">
    <property type="nucleotide sequence ID" value="NZ_BAABAD010000004.1"/>
</dbReference>
<organism evidence="2 3">
    <name type="scientific">Gordonia hankookensis</name>
    <dbReference type="NCBI Taxonomy" id="589403"/>
    <lineage>
        <taxon>Bacteria</taxon>
        <taxon>Bacillati</taxon>
        <taxon>Actinomycetota</taxon>
        <taxon>Actinomycetes</taxon>
        <taxon>Mycobacteriales</taxon>
        <taxon>Gordoniaceae</taxon>
        <taxon>Gordonia</taxon>
    </lineage>
</organism>
<comment type="caution">
    <text evidence="2">The sequence shown here is derived from an EMBL/GenBank/DDBJ whole genome shotgun (WGS) entry which is preliminary data.</text>
</comment>
<dbReference type="InterPro" id="IPR029016">
    <property type="entry name" value="GAF-like_dom_sf"/>
</dbReference>
<reference evidence="2 3" key="1">
    <citation type="submission" date="2020-09" db="EMBL/GenBank/DDBJ databases">
        <title>Novel species in genus Gordonia.</title>
        <authorList>
            <person name="Zhang G."/>
        </authorList>
    </citation>
    <scope>NUCLEOTIDE SEQUENCE [LARGE SCALE GENOMIC DNA]</scope>
    <source>
        <strain evidence="2 3">ON-33</strain>
    </source>
</reference>
<evidence type="ECO:0000313" key="3">
    <source>
        <dbReference type="Proteomes" id="UP000602395"/>
    </source>
</evidence>
<dbReference type="PANTHER" id="PTHR40267">
    <property type="entry name" value="BLR3294 PROTEIN"/>
    <property type="match status" value="1"/>
</dbReference>
<evidence type="ECO:0000313" key="2">
    <source>
        <dbReference type="EMBL" id="MBD1320637.1"/>
    </source>
</evidence>
<dbReference type="Gene3D" id="3.30.450.40">
    <property type="match status" value="1"/>
</dbReference>
<dbReference type="Pfam" id="PF17645">
    <property type="entry name" value="Amdase"/>
    <property type="match status" value="1"/>
</dbReference>
<keyword evidence="3" id="KW-1185">Reference proteome</keyword>
<evidence type="ECO:0000259" key="1">
    <source>
        <dbReference type="Pfam" id="PF01590"/>
    </source>
</evidence>
<dbReference type="Proteomes" id="UP000602395">
    <property type="component" value="Unassembled WGS sequence"/>
</dbReference>